<dbReference type="EMBL" id="PVTE01000001">
    <property type="protein sequence ID" value="PRY47149.1"/>
    <property type="molecule type" value="Genomic_DNA"/>
</dbReference>
<dbReference type="RefSeq" id="WP_106135902.1">
    <property type="nucleotide sequence ID" value="NZ_PVTE01000001.1"/>
</dbReference>
<protein>
    <recommendedName>
        <fullName evidence="2">HTH cro/C1-type domain-containing protein</fullName>
    </recommendedName>
</protein>
<dbReference type="InterPro" id="IPR010982">
    <property type="entry name" value="Lambda_DNA-bd_dom_sf"/>
</dbReference>
<feature type="coiled-coil region" evidence="1">
    <location>
        <begin position="85"/>
        <end position="112"/>
    </location>
</feature>
<keyword evidence="4" id="KW-1185">Reference proteome</keyword>
<feature type="domain" description="HTH cro/C1-type" evidence="2">
    <location>
        <begin position="8"/>
        <end position="61"/>
    </location>
</feature>
<accession>A0A2T0TNF3</accession>
<dbReference type="GO" id="GO:0003677">
    <property type="term" value="F:DNA binding"/>
    <property type="evidence" value="ECO:0007669"/>
    <property type="project" value="InterPro"/>
</dbReference>
<dbReference type="InterPro" id="IPR001387">
    <property type="entry name" value="Cro/C1-type_HTH"/>
</dbReference>
<comment type="caution">
    <text evidence="3">The sequence shown here is derived from an EMBL/GenBank/DDBJ whole genome shotgun (WGS) entry which is preliminary data.</text>
</comment>
<dbReference type="SUPFAM" id="SSF47413">
    <property type="entry name" value="lambda repressor-like DNA-binding domains"/>
    <property type="match status" value="1"/>
</dbReference>
<dbReference type="OrthoDB" id="839492at2"/>
<evidence type="ECO:0000256" key="1">
    <source>
        <dbReference type="SAM" id="Coils"/>
    </source>
</evidence>
<evidence type="ECO:0000313" key="3">
    <source>
        <dbReference type="EMBL" id="PRY47149.1"/>
    </source>
</evidence>
<name>A0A2T0TNF3_9BACT</name>
<dbReference type="AlphaFoldDB" id="A0A2T0TNF3"/>
<dbReference type="PROSITE" id="PS50943">
    <property type="entry name" value="HTH_CROC1"/>
    <property type="match status" value="1"/>
</dbReference>
<dbReference type="Gene3D" id="1.10.260.40">
    <property type="entry name" value="lambda repressor-like DNA-binding domains"/>
    <property type="match status" value="1"/>
</dbReference>
<sequence length="165" mass="18493">MVNVAERIKKALFAKSWTVKKLCGAIEVSEAGYKHMVENNSWKLHNLSKIAEVLDMPLTALVSEEEPEIVSRPSGESEAYLQDHLKRLEENFARLSAQLETKDRQIDGLQRTADSLQRYVDTLLGSTPANEKADKKAKSFLKPATETGRVVEMYPAEKSESKKSA</sequence>
<evidence type="ECO:0000313" key="4">
    <source>
        <dbReference type="Proteomes" id="UP000238375"/>
    </source>
</evidence>
<gene>
    <name evidence="3" type="ORF">CLV58_101215</name>
</gene>
<reference evidence="3 4" key="1">
    <citation type="submission" date="2018-03" db="EMBL/GenBank/DDBJ databases">
        <title>Genomic Encyclopedia of Archaeal and Bacterial Type Strains, Phase II (KMG-II): from individual species to whole genera.</title>
        <authorList>
            <person name="Goeker M."/>
        </authorList>
    </citation>
    <scope>NUCLEOTIDE SEQUENCE [LARGE SCALE GENOMIC DNA]</scope>
    <source>
        <strain evidence="3 4">DSM 28354</strain>
    </source>
</reference>
<organism evidence="3 4">
    <name type="scientific">Spirosoma oryzae</name>
    <dbReference type="NCBI Taxonomy" id="1469603"/>
    <lineage>
        <taxon>Bacteria</taxon>
        <taxon>Pseudomonadati</taxon>
        <taxon>Bacteroidota</taxon>
        <taxon>Cytophagia</taxon>
        <taxon>Cytophagales</taxon>
        <taxon>Cytophagaceae</taxon>
        <taxon>Spirosoma</taxon>
    </lineage>
</organism>
<proteinExistence type="predicted"/>
<keyword evidence="1" id="KW-0175">Coiled coil</keyword>
<evidence type="ECO:0000259" key="2">
    <source>
        <dbReference type="PROSITE" id="PS50943"/>
    </source>
</evidence>
<dbReference type="Proteomes" id="UP000238375">
    <property type="component" value="Unassembled WGS sequence"/>
</dbReference>